<dbReference type="InterPro" id="IPR000608">
    <property type="entry name" value="UBC"/>
</dbReference>
<proteinExistence type="predicted"/>
<evidence type="ECO:0000256" key="1">
    <source>
        <dbReference type="SAM" id="MobiDB-lite"/>
    </source>
</evidence>
<dbReference type="Pfam" id="PF00179">
    <property type="entry name" value="UQ_con"/>
    <property type="match status" value="1"/>
</dbReference>
<dbReference type="Gene3D" id="3.10.110.10">
    <property type="entry name" value="Ubiquitin Conjugating Enzyme"/>
    <property type="match status" value="1"/>
</dbReference>
<organism evidence="3 4">
    <name type="scientific">Tuber magnatum</name>
    <name type="common">white Piedmont truffle</name>
    <dbReference type="NCBI Taxonomy" id="42249"/>
    <lineage>
        <taxon>Eukaryota</taxon>
        <taxon>Fungi</taxon>
        <taxon>Dikarya</taxon>
        <taxon>Ascomycota</taxon>
        <taxon>Pezizomycotina</taxon>
        <taxon>Pezizomycetes</taxon>
        <taxon>Pezizales</taxon>
        <taxon>Tuberaceae</taxon>
        <taxon>Tuber</taxon>
    </lineage>
</organism>
<evidence type="ECO:0000313" key="4">
    <source>
        <dbReference type="Proteomes" id="UP000246991"/>
    </source>
</evidence>
<evidence type="ECO:0000313" key="3">
    <source>
        <dbReference type="EMBL" id="PWW77833.1"/>
    </source>
</evidence>
<dbReference type="AlphaFoldDB" id="A0A317STW2"/>
<keyword evidence="4" id="KW-1185">Reference proteome</keyword>
<comment type="caution">
    <text evidence="3">The sequence shown here is derived from an EMBL/GenBank/DDBJ whole genome shotgun (WGS) entry which is preliminary data.</text>
</comment>
<feature type="region of interest" description="Disordered" evidence="1">
    <location>
        <begin position="48"/>
        <end position="74"/>
    </location>
</feature>
<dbReference type="STRING" id="42249.A0A317STW2"/>
<dbReference type="CDD" id="cd23814">
    <property type="entry name" value="UEV_AKTIP"/>
    <property type="match status" value="1"/>
</dbReference>
<accession>A0A317STW2</accession>
<reference evidence="3 4" key="1">
    <citation type="submission" date="2018-03" db="EMBL/GenBank/DDBJ databases">
        <title>Genomes of Pezizomycetes fungi and the evolution of truffles.</title>
        <authorList>
            <person name="Murat C."/>
            <person name="Payen T."/>
            <person name="Noel B."/>
            <person name="Kuo A."/>
            <person name="Martin F.M."/>
        </authorList>
    </citation>
    <scope>NUCLEOTIDE SEQUENCE [LARGE SCALE GENOMIC DNA]</scope>
    <source>
        <strain evidence="3">091103-1</strain>
    </source>
</reference>
<sequence>MGPRDRSCSEKSSSLHAPPRIYWARAQSLTQPSAVLYGRHSEHNTLTTHLTHHRDAPPNLLSSSHRTEAKPARRIVPPSYISPPSMLLANFRSASLKHTSPPGVYASLSSTSHSTWHCVLFPRRGPYASAVLPFTIEFPEWYPGGPPRIEFSSDVWHPMLKNGLFQWGGWWTPREVRGTVEVLEFVKSCFDDEAVVVKEVGGWKDGWEEKVRRVVEASHAEKGDGVIRFVELDEPIEKGVKGLMCGKGATLH</sequence>
<evidence type="ECO:0000259" key="2">
    <source>
        <dbReference type="Pfam" id="PF00179"/>
    </source>
</evidence>
<gene>
    <name evidence="3" type="ORF">C7212DRAFT_362444</name>
</gene>
<dbReference type="OrthoDB" id="5596422at2759"/>
<feature type="domain" description="UBC core" evidence="2">
    <location>
        <begin position="95"/>
        <end position="160"/>
    </location>
</feature>
<protein>
    <recommendedName>
        <fullName evidence="2">UBC core domain-containing protein</fullName>
    </recommendedName>
</protein>
<name>A0A317STW2_9PEZI</name>
<dbReference type="InterPro" id="IPR016135">
    <property type="entry name" value="UBQ-conjugating_enzyme/RWD"/>
</dbReference>
<dbReference type="SUPFAM" id="SSF54495">
    <property type="entry name" value="UBC-like"/>
    <property type="match status" value="1"/>
</dbReference>
<dbReference type="Proteomes" id="UP000246991">
    <property type="component" value="Unassembled WGS sequence"/>
</dbReference>
<dbReference type="EMBL" id="PYWC01000019">
    <property type="protein sequence ID" value="PWW77833.1"/>
    <property type="molecule type" value="Genomic_DNA"/>
</dbReference>